<dbReference type="Proteomes" id="UP000041770">
    <property type="component" value="Unassembled WGS sequence"/>
</dbReference>
<dbReference type="EMBL" id="CWQY01000003">
    <property type="protein sequence ID" value="CSC18019.1"/>
    <property type="molecule type" value="Genomic_DNA"/>
</dbReference>
<dbReference type="AlphaFoldDB" id="A0A655SRE2"/>
<dbReference type="Gene3D" id="3.40.50.300">
    <property type="entry name" value="P-loop containing nucleotide triphosphate hydrolases"/>
    <property type="match status" value="1"/>
</dbReference>
<name>A0A655SRE2_VIBCL</name>
<dbReference type="InterPro" id="IPR027417">
    <property type="entry name" value="P-loop_NTPase"/>
</dbReference>
<dbReference type="Pfam" id="PF22679">
    <property type="entry name" value="T1R_D3-like"/>
    <property type="match status" value="1"/>
</dbReference>
<reference evidence="2 3" key="1">
    <citation type="submission" date="2015-07" db="EMBL/GenBank/DDBJ databases">
        <authorList>
            <consortium name="Pathogen Informatics"/>
        </authorList>
    </citation>
    <scope>NUCLEOTIDE SEQUENCE [LARGE SCALE GENOMIC DNA]</scope>
    <source>
        <strain evidence="2 3">A316</strain>
    </source>
</reference>
<keyword evidence="2" id="KW-0378">Hydrolase</keyword>
<dbReference type="EC" id="3.1.21.3" evidence="2"/>
<gene>
    <name evidence="2" type="ORF">ERS013200_00780</name>
</gene>
<evidence type="ECO:0000313" key="2">
    <source>
        <dbReference type="EMBL" id="CSC18019.1"/>
    </source>
</evidence>
<proteinExistence type="predicted"/>
<organism evidence="2 3">
    <name type="scientific">Vibrio cholerae</name>
    <dbReference type="NCBI Taxonomy" id="666"/>
    <lineage>
        <taxon>Bacteria</taxon>
        <taxon>Pseudomonadati</taxon>
        <taxon>Pseudomonadota</taxon>
        <taxon>Gammaproteobacteria</taxon>
        <taxon>Vibrionales</taxon>
        <taxon>Vibrionaceae</taxon>
        <taxon>Vibrio</taxon>
    </lineage>
</organism>
<dbReference type="GO" id="GO:0009035">
    <property type="term" value="F:type I site-specific deoxyribonuclease activity"/>
    <property type="evidence" value="ECO:0007669"/>
    <property type="project" value="UniProtKB-EC"/>
</dbReference>
<evidence type="ECO:0000259" key="1">
    <source>
        <dbReference type="Pfam" id="PF22679"/>
    </source>
</evidence>
<dbReference type="PANTHER" id="PTHR42927:SF1">
    <property type="entry name" value="HELICASE SUPERFAMILY 1 AND 2 DOMAIN-CONTAINING PROTEIN"/>
    <property type="match status" value="1"/>
</dbReference>
<evidence type="ECO:0000313" key="3">
    <source>
        <dbReference type="Proteomes" id="UP000041770"/>
    </source>
</evidence>
<protein>
    <submittedName>
        <fullName evidence="2">Type I restriction-modification system restriction subunit R</fullName>
        <ecNumber evidence="2">3.1.21.3</ecNumber>
    </submittedName>
</protein>
<feature type="domain" description="Restriction endonuclease type I HsdR second RecA-like helicase" evidence="1">
    <location>
        <begin position="58"/>
        <end position="105"/>
    </location>
</feature>
<dbReference type="PANTHER" id="PTHR42927">
    <property type="entry name" value="HELICASE SUPERFAMILY 1 AND 2 DOMAIN-CONTAINING PROTEIN"/>
    <property type="match status" value="1"/>
</dbReference>
<sequence length="406" mass="47130">MGNPFKVAIAFSGSKEVDGIEYTEADINGFPEGDTKDYFDVNYKRKEPDSPIPKHVDQDAYRLLVVANKYLTGFDQPKLCAMYVDKKLASVLCVQALSRLNRSAPKYGKKTEDLFVLDFFNSVDDIKTAFDPFYTSTTLSEATDVNVLHELKDDMDDTDVYEWFEVEEFNKRFFEGREAQDLSPIIDIAAARFNHELELENEFKVDFKVKAKQFVKIYGQIASIMPYEVVQWEKLFWFLKFLIPKLSVEDPDKEALDSLLDSVDLSSYGLQRVKLNHSIELDDSETELDPQNPNPRGAYGPEAEKDPLDEIIKIFNERWFQGWSATPEEQRVKFVNIAESIRNHPDFEAKYQNNADPHTRELAFEKMLKEIMLQRRKDELELYKLFAQDPAFKASWTQSMQRMVGM</sequence>
<accession>A0A655SRE2</accession>
<dbReference type="InterPro" id="IPR055180">
    <property type="entry name" value="HsdR_RecA-like_helicase_dom_2"/>
</dbReference>